<dbReference type="PANTHER" id="PTHR38050">
    <property type="match status" value="1"/>
</dbReference>
<organism evidence="12 13">
    <name type="scientific">Streptomyces sedi</name>
    <dbReference type="NCBI Taxonomy" id="555059"/>
    <lineage>
        <taxon>Bacteria</taxon>
        <taxon>Bacillati</taxon>
        <taxon>Actinomycetota</taxon>
        <taxon>Actinomycetes</taxon>
        <taxon>Kitasatosporales</taxon>
        <taxon>Streptomycetaceae</taxon>
        <taxon>Streptomyces</taxon>
    </lineage>
</organism>
<keyword evidence="8" id="KW-0624">Polysaccharide degradation</keyword>
<accession>A0A5C4UNG4</accession>
<proteinExistence type="inferred from homology"/>
<dbReference type="GO" id="GO:0045493">
    <property type="term" value="P:xylan catabolic process"/>
    <property type="evidence" value="ECO:0007669"/>
    <property type="project" value="UniProtKB-KW"/>
</dbReference>
<evidence type="ECO:0000256" key="4">
    <source>
        <dbReference type="ARBA" id="ARBA00022651"/>
    </source>
</evidence>
<gene>
    <name evidence="12" type="ORF">FH715_26715</name>
</gene>
<dbReference type="ESTHER" id="9actn-a0a5c4ung4">
    <property type="family name" value="FaeC"/>
</dbReference>
<feature type="region of interest" description="Disordered" evidence="10">
    <location>
        <begin position="30"/>
        <end position="58"/>
    </location>
</feature>
<evidence type="ECO:0000256" key="9">
    <source>
        <dbReference type="ARBA" id="ARBA00025250"/>
    </source>
</evidence>
<dbReference type="EMBL" id="VDGT01000030">
    <property type="protein sequence ID" value="TNM25180.1"/>
    <property type="molecule type" value="Genomic_DNA"/>
</dbReference>
<dbReference type="PANTHER" id="PTHR38050:SF1">
    <property type="entry name" value="FERULOYL ESTERASE C"/>
    <property type="match status" value="1"/>
</dbReference>
<name>A0A5C4UNG4_9ACTN</name>
<dbReference type="InterPro" id="IPR029058">
    <property type="entry name" value="AB_hydrolase_fold"/>
</dbReference>
<evidence type="ECO:0000256" key="8">
    <source>
        <dbReference type="ARBA" id="ARBA00023326"/>
    </source>
</evidence>
<sequence length="301" mass="31304">MKLRLAVVPVVAAFLLTLGTGASALGAADGQEPAAVPGTSEATAGCGSDPGLTDGTHTVQSGGQDRSFILDIPDNYDNDHPHRLVLGFHWWGGTADDVATGQTVETGTWAYYGLKRLAGDSTIFVAPQGLDNAWPNNGGQDVAFVDELLRVLEENLCVETEQRFSVGFSYGGAMSYSLACSRPDVFRAVAAYGSPGPVSGCDGGTEPVAYFGAHGVSDSDGHAPLRDTFVRNNGCDAQDPPAPAPGSLTHVTTAYTGCSADHPVVWAAFDGGHISAPRDGAPGDGGDSWLPEETWEFLTQF</sequence>
<keyword evidence="4" id="KW-0858">Xylan degradation</keyword>
<dbReference type="AlphaFoldDB" id="A0A5C4UNG4"/>
<dbReference type="OrthoDB" id="9767239at2"/>
<evidence type="ECO:0000313" key="13">
    <source>
        <dbReference type="Proteomes" id="UP000311713"/>
    </source>
</evidence>
<dbReference type="GO" id="GO:0005576">
    <property type="term" value="C:extracellular region"/>
    <property type="evidence" value="ECO:0007669"/>
    <property type="project" value="UniProtKB-SubCell"/>
</dbReference>
<dbReference type="RefSeq" id="WP_139649845.1">
    <property type="nucleotide sequence ID" value="NZ_BAAAZS010000121.1"/>
</dbReference>
<keyword evidence="6 12" id="KW-0378">Hydrolase</keyword>
<evidence type="ECO:0000256" key="11">
    <source>
        <dbReference type="SAM" id="SignalP"/>
    </source>
</evidence>
<evidence type="ECO:0000256" key="6">
    <source>
        <dbReference type="ARBA" id="ARBA00022801"/>
    </source>
</evidence>
<dbReference type="GO" id="GO:0030600">
    <property type="term" value="F:feruloyl esterase activity"/>
    <property type="evidence" value="ECO:0007669"/>
    <property type="project" value="InterPro"/>
</dbReference>
<keyword evidence="5 11" id="KW-0732">Signal</keyword>
<comment type="caution">
    <text evidence="12">The sequence shown here is derived from an EMBL/GenBank/DDBJ whole genome shotgun (WGS) entry which is preliminary data.</text>
</comment>
<protein>
    <submittedName>
        <fullName evidence="12">Hydrolase</fullName>
    </submittedName>
</protein>
<evidence type="ECO:0000256" key="2">
    <source>
        <dbReference type="ARBA" id="ARBA00010278"/>
    </source>
</evidence>
<dbReference type="Proteomes" id="UP000311713">
    <property type="component" value="Unassembled WGS sequence"/>
</dbReference>
<feature type="chain" id="PRO_5022812421" evidence="11">
    <location>
        <begin position="25"/>
        <end position="301"/>
    </location>
</feature>
<comment type="similarity">
    <text evidence="2">Belongs to the faeC family.</text>
</comment>
<dbReference type="InterPro" id="IPR043595">
    <property type="entry name" value="FaeB/C/D"/>
</dbReference>
<reference evidence="12 13" key="1">
    <citation type="submission" date="2019-06" db="EMBL/GenBank/DDBJ databases">
        <title>Draft genome of Streptomyces sedi sp. JCM16909.</title>
        <authorList>
            <person name="Klykleung N."/>
            <person name="Tanasupawat S."/>
            <person name="Kudo T."/>
            <person name="Yuki M."/>
            <person name="Ohkuma M."/>
        </authorList>
    </citation>
    <scope>NUCLEOTIDE SEQUENCE [LARGE SCALE GENOMIC DNA]</scope>
    <source>
        <strain evidence="12 13">JCM 16909</strain>
    </source>
</reference>
<keyword evidence="7" id="KW-0119">Carbohydrate metabolism</keyword>
<dbReference type="SUPFAM" id="SSF53474">
    <property type="entry name" value="alpha/beta-Hydrolases"/>
    <property type="match status" value="1"/>
</dbReference>
<evidence type="ECO:0000256" key="7">
    <source>
        <dbReference type="ARBA" id="ARBA00023277"/>
    </source>
</evidence>
<evidence type="ECO:0000256" key="10">
    <source>
        <dbReference type="SAM" id="MobiDB-lite"/>
    </source>
</evidence>
<evidence type="ECO:0000256" key="3">
    <source>
        <dbReference type="ARBA" id="ARBA00022525"/>
    </source>
</evidence>
<comment type="subcellular location">
    <subcellularLocation>
        <location evidence="1">Secreted</location>
    </subcellularLocation>
</comment>
<evidence type="ECO:0000256" key="1">
    <source>
        <dbReference type="ARBA" id="ARBA00004613"/>
    </source>
</evidence>
<feature type="signal peptide" evidence="11">
    <location>
        <begin position="1"/>
        <end position="24"/>
    </location>
</feature>
<comment type="function">
    <text evidence="9">Involved in degradation of plant cell walls. Hydrolyzes the feruloyl-arabinose ester bond in arabinoxylans, and the feruloyl-galactose ester bond in pectin. Active against paranitrophenyl-acetate, methyl ferulate and wheat arabinoxylan.</text>
</comment>
<evidence type="ECO:0000256" key="5">
    <source>
        <dbReference type="ARBA" id="ARBA00022729"/>
    </source>
</evidence>
<keyword evidence="3" id="KW-0964">Secreted</keyword>
<keyword evidence="13" id="KW-1185">Reference proteome</keyword>
<evidence type="ECO:0000313" key="12">
    <source>
        <dbReference type="EMBL" id="TNM25180.1"/>
    </source>
</evidence>
<dbReference type="Gene3D" id="3.40.50.1820">
    <property type="entry name" value="alpha/beta hydrolase"/>
    <property type="match status" value="1"/>
</dbReference>